<reference evidence="7 8" key="1">
    <citation type="submission" date="2018-05" db="EMBL/GenBank/DDBJ databases">
        <title>Spiribacter halobius sp. nov., a moderately halophilic bacterium isolated from marine solar saltern.</title>
        <authorList>
            <person name="Zheng W.-S."/>
            <person name="Lu D.-C."/>
            <person name="Du Z.-J."/>
        </authorList>
    </citation>
    <scope>NUCLEOTIDE SEQUENCE [LARGE SCALE GENOMIC DNA]</scope>
    <source>
        <strain evidence="7 8">E85</strain>
    </source>
</reference>
<dbReference type="Proteomes" id="UP000245474">
    <property type="component" value="Unassembled WGS sequence"/>
</dbReference>
<dbReference type="InterPro" id="IPR015424">
    <property type="entry name" value="PyrdxlP-dep_Trfase"/>
</dbReference>
<gene>
    <name evidence="7" type="ORF">DEM34_00270</name>
</gene>
<evidence type="ECO:0000256" key="3">
    <source>
        <dbReference type="ARBA" id="ARBA00022898"/>
    </source>
</evidence>
<dbReference type="AlphaFoldDB" id="A0A2U2N9I4"/>
<dbReference type="CDD" id="cd06451">
    <property type="entry name" value="AGAT_like"/>
    <property type="match status" value="1"/>
</dbReference>
<evidence type="ECO:0000256" key="5">
    <source>
        <dbReference type="PIRSR" id="PIRSR000524-50"/>
    </source>
</evidence>
<keyword evidence="7" id="KW-0808">Transferase</keyword>
<dbReference type="GO" id="GO:0019265">
    <property type="term" value="P:glycine biosynthetic process, by transamination of glyoxylate"/>
    <property type="evidence" value="ECO:0007669"/>
    <property type="project" value="TreeGrafter"/>
</dbReference>
<dbReference type="PANTHER" id="PTHR21152:SF40">
    <property type="entry name" value="ALANINE--GLYOXYLATE AMINOTRANSFERASE"/>
    <property type="match status" value="1"/>
</dbReference>
<comment type="cofactor">
    <cofactor evidence="1 5">
        <name>pyridoxal 5'-phosphate</name>
        <dbReference type="ChEBI" id="CHEBI:597326"/>
    </cofactor>
</comment>
<dbReference type="GO" id="GO:0008453">
    <property type="term" value="F:alanine-glyoxylate transaminase activity"/>
    <property type="evidence" value="ECO:0007669"/>
    <property type="project" value="TreeGrafter"/>
</dbReference>
<dbReference type="InterPro" id="IPR015422">
    <property type="entry name" value="PyrdxlP-dep_Trfase_small"/>
</dbReference>
<organism evidence="7 8">
    <name type="scientific">Sediminicurvatus halobius</name>
    <dbReference type="NCBI Taxonomy" id="2182432"/>
    <lineage>
        <taxon>Bacteria</taxon>
        <taxon>Pseudomonadati</taxon>
        <taxon>Pseudomonadota</taxon>
        <taxon>Gammaproteobacteria</taxon>
        <taxon>Chromatiales</taxon>
        <taxon>Ectothiorhodospiraceae</taxon>
        <taxon>Sediminicurvatus</taxon>
    </lineage>
</organism>
<accession>A0A2U2N9I4</accession>
<evidence type="ECO:0000259" key="6">
    <source>
        <dbReference type="Pfam" id="PF00266"/>
    </source>
</evidence>
<feature type="modified residue" description="N6-(pyridoxal phosphate)lysine" evidence="5">
    <location>
        <position position="198"/>
    </location>
</feature>
<dbReference type="OrthoDB" id="9766472at2"/>
<name>A0A2U2N9I4_9GAMM</name>
<dbReference type="Pfam" id="PF00266">
    <property type="entry name" value="Aminotran_5"/>
    <property type="match status" value="1"/>
</dbReference>
<evidence type="ECO:0000256" key="2">
    <source>
        <dbReference type="ARBA" id="ARBA00009236"/>
    </source>
</evidence>
<dbReference type="EMBL" id="QFFI01000001">
    <property type="protein sequence ID" value="PWG65743.1"/>
    <property type="molecule type" value="Genomic_DNA"/>
</dbReference>
<feature type="binding site" evidence="4">
    <location>
        <position position="343"/>
    </location>
    <ligand>
        <name>substrate</name>
    </ligand>
</feature>
<dbReference type="SUPFAM" id="SSF53383">
    <property type="entry name" value="PLP-dependent transferases"/>
    <property type="match status" value="1"/>
</dbReference>
<feature type="domain" description="Aminotransferase class V" evidence="6">
    <location>
        <begin position="10"/>
        <end position="317"/>
    </location>
</feature>
<evidence type="ECO:0000313" key="7">
    <source>
        <dbReference type="EMBL" id="PWG65743.1"/>
    </source>
</evidence>
<evidence type="ECO:0000313" key="8">
    <source>
        <dbReference type="Proteomes" id="UP000245474"/>
    </source>
</evidence>
<dbReference type="InterPro" id="IPR024169">
    <property type="entry name" value="SP_NH2Trfase/AEP_transaminase"/>
</dbReference>
<evidence type="ECO:0000256" key="1">
    <source>
        <dbReference type="ARBA" id="ARBA00001933"/>
    </source>
</evidence>
<dbReference type="Gene3D" id="3.40.640.10">
    <property type="entry name" value="Type I PLP-dependent aspartate aminotransferase-like (Major domain)"/>
    <property type="match status" value="1"/>
</dbReference>
<dbReference type="GO" id="GO:0004760">
    <property type="term" value="F:L-serine-pyruvate transaminase activity"/>
    <property type="evidence" value="ECO:0007669"/>
    <property type="project" value="TreeGrafter"/>
</dbReference>
<dbReference type="PANTHER" id="PTHR21152">
    <property type="entry name" value="AMINOTRANSFERASE CLASS V"/>
    <property type="match status" value="1"/>
</dbReference>
<dbReference type="PIRSF" id="PIRSF000524">
    <property type="entry name" value="SPT"/>
    <property type="match status" value="1"/>
</dbReference>
<dbReference type="FunFam" id="3.90.1150.10:FF:000031">
    <property type="entry name" value="Serine--glyoxylate aminotransferase"/>
    <property type="match status" value="1"/>
</dbReference>
<sequence>MTYHAGRHFLQIPGPTNVPDRVLRAMDYPTIDHRGPTFQRLGEEILSAIKAVFRTEGPVVIYPASGTGAWEAALVNTLSPGDRVLMFETGHFATLWQQMAERIGLRPEFLEGDWRSGADPERIEAVLAEDREHAIKAVAVVHNETSTGVTSRIADVRAAIDRAGHPALLLVDTISSLASIRYEHDAWGVDVTVAGSQKGLMLPPGLSFNAISEKALAASRKARCPRSYWAWDDMLGPNAKGFFPYTPATNLLYGLREALRMLEEEGLDNVFARHDRHAAATREAVRAWGLELLCRNEDEFSSSLTAVMMPEGHDADALRRVILEHFDMSLGAGLSKLAGRVFRIGHLGDFNDLTLAGTLAGVEMGMALNGTPHRAGGVNAAMASLVQAHGS</sequence>
<keyword evidence="8" id="KW-1185">Reference proteome</keyword>
<dbReference type="InterPro" id="IPR000192">
    <property type="entry name" value="Aminotrans_V_dom"/>
</dbReference>
<dbReference type="Gene3D" id="3.90.1150.10">
    <property type="entry name" value="Aspartate Aminotransferase, domain 1"/>
    <property type="match status" value="1"/>
</dbReference>
<comment type="similarity">
    <text evidence="2">Belongs to the class-V pyridoxal-phosphate-dependent aminotransferase family.</text>
</comment>
<protein>
    <submittedName>
        <fullName evidence="7">Serine--glyoxylate aminotransferase</fullName>
    </submittedName>
</protein>
<evidence type="ECO:0000256" key="4">
    <source>
        <dbReference type="PIRSR" id="PIRSR000524-1"/>
    </source>
</evidence>
<dbReference type="RefSeq" id="WP_109675065.1">
    <property type="nucleotide sequence ID" value="NZ_CP086615.1"/>
</dbReference>
<keyword evidence="7" id="KW-0032">Aminotransferase</keyword>
<dbReference type="FunFam" id="3.40.640.10:FF:000054">
    <property type="entry name" value="Serine--glyoxylate aminotransferase"/>
    <property type="match status" value="1"/>
</dbReference>
<comment type="caution">
    <text evidence="7">The sequence shown here is derived from an EMBL/GenBank/DDBJ whole genome shotgun (WGS) entry which is preliminary data.</text>
</comment>
<keyword evidence="3 5" id="KW-0663">Pyridoxal phosphate</keyword>
<dbReference type="InterPro" id="IPR015421">
    <property type="entry name" value="PyrdxlP-dep_Trfase_major"/>
</dbReference>
<proteinExistence type="inferred from homology"/>